<dbReference type="GO" id="GO:0005615">
    <property type="term" value="C:extracellular space"/>
    <property type="evidence" value="ECO:0007669"/>
    <property type="project" value="TreeGrafter"/>
</dbReference>
<dbReference type="PRINTS" id="PR00659">
    <property type="entry name" value="CHROMOGRANIN"/>
</dbReference>
<dbReference type="InterPro" id="IPR001990">
    <property type="entry name" value="Granin"/>
</dbReference>
<evidence type="ECO:0000256" key="9">
    <source>
        <dbReference type="SAM" id="SignalP"/>
    </source>
</evidence>
<feature type="compositionally biased region" description="Basic and acidic residues" evidence="8">
    <location>
        <begin position="194"/>
        <end position="247"/>
    </location>
</feature>
<feature type="compositionally biased region" description="Low complexity" evidence="8">
    <location>
        <begin position="101"/>
        <end position="113"/>
    </location>
</feature>
<evidence type="ECO:0000256" key="6">
    <source>
        <dbReference type="ARBA" id="ARBA00023329"/>
    </source>
</evidence>
<dbReference type="GO" id="GO:0042583">
    <property type="term" value="C:chromaffin granule"/>
    <property type="evidence" value="ECO:0007669"/>
    <property type="project" value="TreeGrafter"/>
</dbReference>
<dbReference type="GO" id="GO:0046676">
    <property type="term" value="P:negative regulation of insulin secretion"/>
    <property type="evidence" value="ECO:0007669"/>
    <property type="project" value="TreeGrafter"/>
</dbReference>
<dbReference type="InParanoid" id="G3PI64"/>
<feature type="compositionally biased region" description="Basic and acidic residues" evidence="8">
    <location>
        <begin position="146"/>
        <end position="178"/>
    </location>
</feature>
<evidence type="ECO:0000256" key="1">
    <source>
        <dbReference type="ARBA" id="ARBA00004398"/>
    </source>
</evidence>
<dbReference type="STRING" id="69293.ENSGACP00000017291"/>
<evidence type="ECO:0000256" key="2">
    <source>
        <dbReference type="ARBA" id="ARBA00004613"/>
    </source>
</evidence>
<dbReference type="Ensembl" id="ENSGACT00000017325.1">
    <property type="protein sequence ID" value="ENSGACP00000017291.1"/>
    <property type="gene ID" value="ENSGACG00000013068.2"/>
</dbReference>
<feature type="chain" id="PRO_5003449645" description="Chromogranin-A" evidence="9">
    <location>
        <begin position="27"/>
        <end position="368"/>
    </location>
</feature>
<accession>G3PI64</accession>
<dbReference type="GO" id="GO:0033604">
    <property type="term" value="P:negative regulation of catecholamine secretion"/>
    <property type="evidence" value="ECO:0007669"/>
    <property type="project" value="TreeGrafter"/>
</dbReference>
<dbReference type="PANTHER" id="PTHR10583">
    <property type="entry name" value="CHROMOGRANIN"/>
    <property type="match status" value="1"/>
</dbReference>
<keyword evidence="6" id="KW-0968">Cytoplasmic vesicle</keyword>
<keyword evidence="9" id="KW-0732">Signal</keyword>
<name>G3PI64_GASAC</name>
<feature type="signal peptide" evidence="9">
    <location>
        <begin position="1"/>
        <end position="26"/>
    </location>
</feature>
<reference evidence="10" key="2">
    <citation type="submission" date="2024-04" db="UniProtKB">
        <authorList>
            <consortium name="Ensembl"/>
        </authorList>
    </citation>
    <scope>IDENTIFICATION</scope>
</reference>
<comment type="subcellular location">
    <subcellularLocation>
        <location evidence="1">Cytoplasmic vesicle</location>
        <location evidence="1">Secretory vesicle</location>
    </subcellularLocation>
    <subcellularLocation>
        <location evidence="2">Secreted</location>
    </subcellularLocation>
</comment>
<organism evidence="10">
    <name type="scientific">Gasterosteus aculeatus</name>
    <name type="common">Three-spined stickleback</name>
    <dbReference type="NCBI Taxonomy" id="69293"/>
    <lineage>
        <taxon>Eukaryota</taxon>
        <taxon>Metazoa</taxon>
        <taxon>Chordata</taxon>
        <taxon>Craniata</taxon>
        <taxon>Vertebrata</taxon>
        <taxon>Euteleostomi</taxon>
        <taxon>Actinopterygii</taxon>
        <taxon>Neopterygii</taxon>
        <taxon>Teleostei</taxon>
        <taxon>Neoteleostei</taxon>
        <taxon>Acanthomorphata</taxon>
        <taxon>Eupercaria</taxon>
        <taxon>Perciformes</taxon>
        <taxon>Cottioidei</taxon>
        <taxon>Gasterosteales</taxon>
        <taxon>Gasterosteidae</taxon>
        <taxon>Gasterosteus</taxon>
    </lineage>
</organism>
<sequence>FPLIQISIMIARGLFVLTVLTNCVLSLPVTPGQLENDDVEVMKCIVEALADVLSRPQPTPVSEECLVTLKTDDRLVSVLRRHNFLKLLQDIAVQGHQERSAATPEPTAPTPQAAEDEADKIPSRPPDRSMLEALGGPGERSILSQKEGKEEKDDSVGDGESRDATEEAKEEEQRDESPGSRGSTSVGEDSEDEAEKREEEGDHEEKRVHLEDEHMIKDKKGARSGEERDAPRIKSKEKKSVEEDKRSAYFSHGPKPEEEEEEGEMKRDGHESHKRWTKRGKSSPGGRKKAVGEEAPHHSKEERQPEARGVRTPHKCRDLPAGQPETGRERKQCCSFMCSLQEPGIESLAAIESELENVAQKLHEMRRG</sequence>
<dbReference type="InterPro" id="IPR018054">
    <property type="entry name" value="Chromogranin_CS"/>
</dbReference>
<dbReference type="GO" id="GO:0086030">
    <property type="term" value="P:adenylate cyclase-activating adrenergic receptor signaling pathway involved in cardiac muscle relaxation"/>
    <property type="evidence" value="ECO:0007669"/>
    <property type="project" value="TreeGrafter"/>
</dbReference>
<keyword evidence="4" id="KW-0964">Secreted</keyword>
<proteinExistence type="inferred from homology"/>
<evidence type="ECO:0000256" key="5">
    <source>
        <dbReference type="ARBA" id="ARBA00023157"/>
    </source>
</evidence>
<comment type="similarity">
    <text evidence="3">Belongs to the chromogranin/secretogranin protein family.</text>
</comment>
<evidence type="ECO:0000256" key="3">
    <source>
        <dbReference type="ARBA" id="ARBA00005723"/>
    </source>
</evidence>
<feature type="compositionally biased region" description="Basic residues" evidence="8">
    <location>
        <begin position="272"/>
        <end position="289"/>
    </location>
</feature>
<dbReference type="eggNOG" id="ENOG502RZBD">
    <property type="taxonomic scope" value="Eukaryota"/>
</dbReference>
<keyword evidence="5" id="KW-1015">Disulfide bond</keyword>
<dbReference type="InterPro" id="IPR001819">
    <property type="entry name" value="Chromogranin_AB"/>
</dbReference>
<dbReference type="AlphaFoldDB" id="G3PI64"/>
<evidence type="ECO:0000256" key="4">
    <source>
        <dbReference type="ARBA" id="ARBA00022525"/>
    </source>
</evidence>
<reference evidence="10" key="1">
    <citation type="submission" date="2006-01" db="EMBL/GenBank/DDBJ databases">
        <authorList>
            <person name="Lindblad-Toh K."/>
            <person name="Mauceli E."/>
            <person name="Grabherr M."/>
            <person name="Chang J.L."/>
            <person name="Lander E.S."/>
        </authorList>
    </citation>
    <scope>NUCLEOTIDE SEQUENCE [LARGE SCALE GENOMIC DNA]</scope>
</reference>
<evidence type="ECO:0000313" key="10">
    <source>
        <dbReference type="Ensembl" id="ENSGACP00000017291.1"/>
    </source>
</evidence>
<dbReference type="PROSITE" id="PS00422">
    <property type="entry name" value="GRANINS_1"/>
    <property type="match status" value="1"/>
</dbReference>
<dbReference type="GO" id="GO:0042742">
    <property type="term" value="P:defense response to bacterium"/>
    <property type="evidence" value="ECO:0007669"/>
    <property type="project" value="TreeGrafter"/>
</dbReference>
<protein>
    <recommendedName>
        <fullName evidence="7">Chromogranin-A</fullName>
    </recommendedName>
</protein>
<dbReference type="PANTHER" id="PTHR10583:SF1">
    <property type="entry name" value="CHROMOGRANIN-A"/>
    <property type="match status" value="1"/>
</dbReference>
<feature type="region of interest" description="Disordered" evidence="8">
    <location>
        <begin position="96"/>
        <end position="329"/>
    </location>
</feature>
<evidence type="ECO:0000256" key="8">
    <source>
        <dbReference type="SAM" id="MobiDB-lite"/>
    </source>
</evidence>
<dbReference type="FunCoup" id="G3PI64">
    <property type="interactions" value="495"/>
</dbReference>
<dbReference type="Pfam" id="PF01271">
    <property type="entry name" value="Granin"/>
    <property type="match status" value="1"/>
</dbReference>
<dbReference type="Bgee" id="ENSGACG00000013068">
    <property type="expression patterns" value="Expressed in telencephalon and 3 other cell types or tissues"/>
</dbReference>
<feature type="compositionally biased region" description="Basic and acidic residues" evidence="8">
    <location>
        <begin position="290"/>
        <end position="309"/>
    </location>
</feature>
<feature type="compositionally biased region" description="Basic and acidic residues" evidence="8">
    <location>
        <begin position="119"/>
        <end position="130"/>
    </location>
</feature>
<evidence type="ECO:0000256" key="7">
    <source>
        <dbReference type="ARBA" id="ARBA00040787"/>
    </source>
</evidence>
<dbReference type="GO" id="GO:0030133">
    <property type="term" value="C:transport vesicle"/>
    <property type="evidence" value="ECO:0007669"/>
    <property type="project" value="UniProtKB-SubCell"/>
</dbReference>